<keyword evidence="8" id="KW-1185">Reference proteome</keyword>
<dbReference type="InterPro" id="IPR050185">
    <property type="entry name" value="Ub_carboxyl-term_hydrolase"/>
</dbReference>
<dbReference type="PROSITE" id="PS50235">
    <property type="entry name" value="USP_3"/>
    <property type="match status" value="1"/>
</dbReference>
<dbReference type="InterPro" id="IPR013083">
    <property type="entry name" value="Znf_RING/FYVE/PHD"/>
</dbReference>
<dbReference type="RefSeq" id="XP_022458722.1">
    <property type="nucleotide sequence ID" value="XM_022602970.1"/>
</dbReference>
<keyword evidence="2 4" id="KW-0863">Zinc-finger</keyword>
<dbReference type="HOGENOM" id="CLU_016848_4_0_1"/>
<dbReference type="GO" id="GO:0004843">
    <property type="term" value="F:cysteine-type deubiquitinase activity"/>
    <property type="evidence" value="ECO:0007669"/>
    <property type="project" value="InterPro"/>
</dbReference>
<reference evidence="7" key="1">
    <citation type="submission" date="2013-12" db="EMBL/GenBank/DDBJ databases">
        <authorList>
            <person name="Genoscope - CEA"/>
        </authorList>
    </citation>
    <scope>NUCLEOTIDE SEQUENCE</scope>
    <source>
        <strain evidence="7">CBS 1993</strain>
    </source>
</reference>
<gene>
    <name evidence="7" type="ORF">KUCA_T00002696001</name>
</gene>
<feature type="domain" description="UBP-type" evidence="6">
    <location>
        <begin position="41"/>
        <end position="140"/>
    </location>
</feature>
<dbReference type="PANTHER" id="PTHR21646:SF16">
    <property type="entry name" value="U4_U6.U5 TRI-SNRNP-ASSOCIATED PROTEIN 2"/>
    <property type="match status" value="1"/>
</dbReference>
<feature type="domain" description="USP" evidence="5">
    <location>
        <begin position="165"/>
        <end position="480"/>
    </location>
</feature>
<dbReference type="InterPro" id="IPR028889">
    <property type="entry name" value="USP"/>
</dbReference>
<accession>W6MNT6</accession>
<organism evidence="7 8">
    <name type="scientific">Kuraishia capsulata CBS 1993</name>
    <dbReference type="NCBI Taxonomy" id="1382522"/>
    <lineage>
        <taxon>Eukaryota</taxon>
        <taxon>Fungi</taxon>
        <taxon>Dikarya</taxon>
        <taxon>Ascomycota</taxon>
        <taxon>Saccharomycotina</taxon>
        <taxon>Pichiomycetes</taxon>
        <taxon>Pichiales</taxon>
        <taxon>Pichiaceae</taxon>
        <taxon>Kuraishia</taxon>
    </lineage>
</organism>
<dbReference type="AlphaFoldDB" id="W6MNT6"/>
<dbReference type="STRING" id="1382522.W6MNT6"/>
<dbReference type="GeneID" id="34520110"/>
<dbReference type="InterPro" id="IPR001394">
    <property type="entry name" value="Peptidase_C19_UCH"/>
</dbReference>
<dbReference type="InterPro" id="IPR001607">
    <property type="entry name" value="Znf_UBP"/>
</dbReference>
<dbReference type="PROSITE" id="PS50271">
    <property type="entry name" value="ZF_UBP"/>
    <property type="match status" value="1"/>
</dbReference>
<dbReference type="Gene3D" id="3.30.40.10">
    <property type="entry name" value="Zinc/RING finger domain, C3HC4 (zinc finger)"/>
    <property type="match status" value="1"/>
</dbReference>
<dbReference type="OrthoDB" id="10263353at2759"/>
<evidence type="ECO:0000256" key="4">
    <source>
        <dbReference type="PROSITE-ProRule" id="PRU00502"/>
    </source>
</evidence>
<sequence length="481" mass="54821">MPFKRRHDSDDESAVVKKLNIGSEEHSSDLESDLENATEELHLGYLKTINRSRLDFDFEKVCCISLATVNIYACLVCGKYYQGRSKSSCAFSHSLDEDHHVFINLDTLKVYILPENQEVKLRSEVLEDIKYQINPTFSPEDIKNLHQLKEISFDLQHRPYRPGFVGLNKIGANDYANVVLQIVNHVDALRDFLLKGEFEEELTKRISLMTRKSWSSRLSRPHLSPHEIMQYISDKSGKRFSAGEQKSPKDFLVWILTNLHSELTPKGKTRSLVSKLFQGKVKIITEKVANGVPTGSRLESSTKYWILTIDPPAFTLFKDGTGLTQIPQVKITHLLSKYDGETAQKLAHGNKMFKLITVPPFLLIHINRMSGSHGLEGVSGTSRNPTIVKFPFENLDMSPYVEGATGPIQYKLIGNVIHQTIPVTKMVDGTEMAIDSHVYKIHLLDQVRGDWLEIQDLNVKPVEKELLFMQETYLQIWQKVL</sequence>
<dbReference type="Pfam" id="PF02148">
    <property type="entry name" value="zf-UBP"/>
    <property type="match status" value="1"/>
</dbReference>
<reference evidence="7" key="2">
    <citation type="submission" date="2014-02" db="EMBL/GenBank/DDBJ databases">
        <title>Complete DNA sequence of /Kuraishia capsulata/ illustrates novel genomic features among budding yeasts (/Saccharomycotina/).</title>
        <authorList>
            <person name="Morales L."/>
            <person name="Noel B."/>
            <person name="Porcel B."/>
            <person name="Marcet-Houben M."/>
            <person name="Hullo M-F."/>
            <person name="Sacerdot C."/>
            <person name="Tekaia F."/>
            <person name="Leh-Louis V."/>
            <person name="Despons L."/>
            <person name="Khanna V."/>
            <person name="Aury J-M."/>
            <person name="Barbe V."/>
            <person name="Couloux A."/>
            <person name="Labadie K."/>
            <person name="Pelletier E."/>
            <person name="Souciet J-L."/>
            <person name="Boekhout T."/>
            <person name="Gabaldon T."/>
            <person name="Wincker P."/>
            <person name="Dujon B."/>
        </authorList>
    </citation>
    <scope>NUCLEOTIDE SEQUENCE</scope>
    <source>
        <strain evidence="7">CBS 1993</strain>
    </source>
</reference>
<keyword evidence="1" id="KW-0479">Metal-binding</keyword>
<evidence type="ECO:0000313" key="8">
    <source>
        <dbReference type="Proteomes" id="UP000019384"/>
    </source>
</evidence>
<dbReference type="SUPFAM" id="SSF57850">
    <property type="entry name" value="RING/U-box"/>
    <property type="match status" value="1"/>
</dbReference>
<dbReference type="GO" id="GO:0016579">
    <property type="term" value="P:protein deubiquitination"/>
    <property type="evidence" value="ECO:0007669"/>
    <property type="project" value="InterPro"/>
</dbReference>
<evidence type="ECO:0000256" key="3">
    <source>
        <dbReference type="ARBA" id="ARBA00022833"/>
    </source>
</evidence>
<dbReference type="Gene3D" id="3.90.70.10">
    <property type="entry name" value="Cysteine proteinases"/>
    <property type="match status" value="1"/>
</dbReference>
<dbReference type="EMBL" id="HG793127">
    <property type="protein sequence ID" value="CDK26722.1"/>
    <property type="molecule type" value="Genomic_DNA"/>
</dbReference>
<dbReference type="SMART" id="SM00290">
    <property type="entry name" value="ZnF_UBP"/>
    <property type="match status" value="1"/>
</dbReference>
<evidence type="ECO:0000259" key="5">
    <source>
        <dbReference type="PROSITE" id="PS50235"/>
    </source>
</evidence>
<name>W6MNT6_9ASCO</name>
<dbReference type="InterPro" id="IPR038765">
    <property type="entry name" value="Papain-like_cys_pep_sf"/>
</dbReference>
<dbReference type="Proteomes" id="UP000019384">
    <property type="component" value="Unassembled WGS sequence"/>
</dbReference>
<keyword evidence="3" id="KW-0862">Zinc</keyword>
<evidence type="ECO:0000313" key="7">
    <source>
        <dbReference type="EMBL" id="CDK26722.1"/>
    </source>
</evidence>
<dbReference type="GO" id="GO:0008270">
    <property type="term" value="F:zinc ion binding"/>
    <property type="evidence" value="ECO:0007669"/>
    <property type="project" value="UniProtKB-KW"/>
</dbReference>
<evidence type="ECO:0000256" key="2">
    <source>
        <dbReference type="ARBA" id="ARBA00022771"/>
    </source>
</evidence>
<dbReference type="PANTHER" id="PTHR21646">
    <property type="entry name" value="UBIQUITIN CARBOXYL-TERMINAL HYDROLASE"/>
    <property type="match status" value="1"/>
</dbReference>
<protein>
    <submittedName>
        <fullName evidence="7">Uncharacterized protein</fullName>
    </submittedName>
</protein>
<dbReference type="SUPFAM" id="SSF54001">
    <property type="entry name" value="Cysteine proteinases"/>
    <property type="match status" value="1"/>
</dbReference>
<proteinExistence type="predicted"/>
<dbReference type="Pfam" id="PF00443">
    <property type="entry name" value="UCH"/>
    <property type="match status" value="1"/>
</dbReference>
<evidence type="ECO:0000259" key="6">
    <source>
        <dbReference type="PROSITE" id="PS50271"/>
    </source>
</evidence>
<evidence type="ECO:0000256" key="1">
    <source>
        <dbReference type="ARBA" id="ARBA00022723"/>
    </source>
</evidence>